<keyword evidence="2 4" id="KW-0863">Zinc-finger</keyword>
<evidence type="ECO:0000313" key="6">
    <source>
        <dbReference type="EMBL" id="TFK48636.1"/>
    </source>
</evidence>
<evidence type="ECO:0000256" key="3">
    <source>
        <dbReference type="ARBA" id="ARBA00022833"/>
    </source>
</evidence>
<reference evidence="6 7" key="1">
    <citation type="journal article" date="2019" name="Nat. Ecol. Evol.">
        <title>Megaphylogeny resolves global patterns of mushroom evolution.</title>
        <authorList>
            <person name="Varga T."/>
            <person name="Krizsan K."/>
            <person name="Foldi C."/>
            <person name="Dima B."/>
            <person name="Sanchez-Garcia M."/>
            <person name="Sanchez-Ramirez S."/>
            <person name="Szollosi G.J."/>
            <person name="Szarkandi J.G."/>
            <person name="Papp V."/>
            <person name="Albert L."/>
            <person name="Andreopoulos W."/>
            <person name="Angelini C."/>
            <person name="Antonin V."/>
            <person name="Barry K.W."/>
            <person name="Bougher N.L."/>
            <person name="Buchanan P."/>
            <person name="Buyck B."/>
            <person name="Bense V."/>
            <person name="Catcheside P."/>
            <person name="Chovatia M."/>
            <person name="Cooper J."/>
            <person name="Damon W."/>
            <person name="Desjardin D."/>
            <person name="Finy P."/>
            <person name="Geml J."/>
            <person name="Haridas S."/>
            <person name="Hughes K."/>
            <person name="Justo A."/>
            <person name="Karasinski D."/>
            <person name="Kautmanova I."/>
            <person name="Kiss B."/>
            <person name="Kocsube S."/>
            <person name="Kotiranta H."/>
            <person name="LaButti K.M."/>
            <person name="Lechner B.E."/>
            <person name="Liimatainen K."/>
            <person name="Lipzen A."/>
            <person name="Lukacs Z."/>
            <person name="Mihaltcheva S."/>
            <person name="Morgado L.N."/>
            <person name="Niskanen T."/>
            <person name="Noordeloos M.E."/>
            <person name="Ohm R.A."/>
            <person name="Ortiz-Santana B."/>
            <person name="Ovrebo C."/>
            <person name="Racz N."/>
            <person name="Riley R."/>
            <person name="Savchenko A."/>
            <person name="Shiryaev A."/>
            <person name="Soop K."/>
            <person name="Spirin V."/>
            <person name="Szebenyi C."/>
            <person name="Tomsovsky M."/>
            <person name="Tulloss R.E."/>
            <person name="Uehling J."/>
            <person name="Grigoriev I.V."/>
            <person name="Vagvolgyi C."/>
            <person name="Papp T."/>
            <person name="Martin F.M."/>
            <person name="Miettinen O."/>
            <person name="Hibbett D.S."/>
            <person name="Nagy L.G."/>
        </authorList>
    </citation>
    <scope>NUCLEOTIDE SEQUENCE [LARGE SCALE GENOMIC DNA]</scope>
    <source>
        <strain evidence="6 7">OMC1185</strain>
    </source>
</reference>
<name>A0A5C3MWU8_9AGAM</name>
<keyword evidence="7" id="KW-1185">Reference proteome</keyword>
<gene>
    <name evidence="6" type="ORF">OE88DRAFT_485085</name>
</gene>
<dbReference type="EMBL" id="ML213518">
    <property type="protein sequence ID" value="TFK48636.1"/>
    <property type="molecule type" value="Genomic_DNA"/>
</dbReference>
<dbReference type="SUPFAM" id="SSF144232">
    <property type="entry name" value="HIT/MYND zinc finger-like"/>
    <property type="match status" value="1"/>
</dbReference>
<evidence type="ECO:0000259" key="5">
    <source>
        <dbReference type="PROSITE" id="PS50865"/>
    </source>
</evidence>
<feature type="domain" description="MYND-type" evidence="5">
    <location>
        <begin position="96"/>
        <end position="136"/>
    </location>
</feature>
<dbReference type="AlphaFoldDB" id="A0A5C3MWU8"/>
<dbReference type="PROSITE" id="PS50865">
    <property type="entry name" value="ZF_MYND_2"/>
    <property type="match status" value="1"/>
</dbReference>
<dbReference type="Pfam" id="PF01753">
    <property type="entry name" value="zf-MYND"/>
    <property type="match status" value="1"/>
</dbReference>
<proteinExistence type="predicted"/>
<dbReference type="InterPro" id="IPR002893">
    <property type="entry name" value="Znf_MYND"/>
</dbReference>
<organism evidence="6 7">
    <name type="scientific">Heliocybe sulcata</name>
    <dbReference type="NCBI Taxonomy" id="5364"/>
    <lineage>
        <taxon>Eukaryota</taxon>
        <taxon>Fungi</taxon>
        <taxon>Dikarya</taxon>
        <taxon>Basidiomycota</taxon>
        <taxon>Agaricomycotina</taxon>
        <taxon>Agaricomycetes</taxon>
        <taxon>Gloeophyllales</taxon>
        <taxon>Gloeophyllaceae</taxon>
        <taxon>Heliocybe</taxon>
    </lineage>
</organism>
<dbReference type="STRING" id="5364.A0A5C3MWU8"/>
<evidence type="ECO:0000256" key="2">
    <source>
        <dbReference type="ARBA" id="ARBA00022771"/>
    </source>
</evidence>
<keyword evidence="3" id="KW-0862">Zinc</keyword>
<evidence type="ECO:0000313" key="7">
    <source>
        <dbReference type="Proteomes" id="UP000305948"/>
    </source>
</evidence>
<evidence type="ECO:0000256" key="1">
    <source>
        <dbReference type="ARBA" id="ARBA00022723"/>
    </source>
</evidence>
<keyword evidence="1" id="KW-0479">Metal-binding</keyword>
<dbReference type="Gene3D" id="6.10.140.2220">
    <property type="match status" value="1"/>
</dbReference>
<dbReference type="Proteomes" id="UP000305948">
    <property type="component" value="Unassembled WGS sequence"/>
</dbReference>
<sequence>MDVMLGSSFFLQDALTDDVWLDDCPDVSEPSALASLLRRELQPVWFKTLAHLQTRATHVPEKPNAADIVCAAWLRLGQQCGFRHDDSKWGCSWYRCPLYGERTERRMRHCQCDLVQYCNKDCQTADWREGGHRDICPRRRAPYVS</sequence>
<evidence type="ECO:0000256" key="4">
    <source>
        <dbReference type="PROSITE-ProRule" id="PRU00134"/>
    </source>
</evidence>
<dbReference type="GO" id="GO:0008270">
    <property type="term" value="F:zinc ion binding"/>
    <property type="evidence" value="ECO:0007669"/>
    <property type="project" value="UniProtKB-KW"/>
</dbReference>
<accession>A0A5C3MWU8</accession>
<protein>
    <recommendedName>
        <fullName evidence="5">MYND-type domain-containing protein</fullName>
    </recommendedName>
</protein>
<dbReference type="OrthoDB" id="432970at2759"/>